<dbReference type="CDD" id="cd03116">
    <property type="entry name" value="MobB"/>
    <property type="match status" value="1"/>
</dbReference>
<dbReference type="PANTHER" id="PTHR40072:SF1">
    <property type="entry name" value="MOLYBDOPTERIN-GUANINE DINUCLEOTIDE BIOSYNTHESIS ADAPTER PROTEIN"/>
    <property type="match status" value="1"/>
</dbReference>
<dbReference type="AlphaFoldDB" id="A0A0D2GI99"/>
<dbReference type="InterPro" id="IPR027417">
    <property type="entry name" value="P-loop_NTPase"/>
</dbReference>
<dbReference type="GO" id="GO:0005525">
    <property type="term" value="F:GTP binding"/>
    <property type="evidence" value="ECO:0007669"/>
    <property type="project" value="InterPro"/>
</dbReference>
<dbReference type="EMBL" id="AZAC01000010">
    <property type="protein sequence ID" value="KIX14542.1"/>
    <property type="molecule type" value="Genomic_DNA"/>
</dbReference>
<proteinExistence type="predicted"/>
<evidence type="ECO:0000313" key="3">
    <source>
        <dbReference type="Proteomes" id="UP000032233"/>
    </source>
</evidence>
<dbReference type="Proteomes" id="UP000032233">
    <property type="component" value="Unassembled WGS sequence"/>
</dbReference>
<evidence type="ECO:0000313" key="2">
    <source>
        <dbReference type="EMBL" id="KIX14542.1"/>
    </source>
</evidence>
<gene>
    <name evidence="2" type="ORF">X474_08050</name>
</gene>
<dbReference type="GO" id="GO:0006777">
    <property type="term" value="P:Mo-molybdopterin cofactor biosynthetic process"/>
    <property type="evidence" value="ECO:0007669"/>
    <property type="project" value="InterPro"/>
</dbReference>
<dbReference type="PANTHER" id="PTHR40072">
    <property type="entry name" value="MOLYBDOPTERIN-GUANINE DINUCLEOTIDE BIOSYNTHESIS ADAPTER PROTEIN-RELATED"/>
    <property type="match status" value="1"/>
</dbReference>
<dbReference type="NCBIfam" id="TIGR00176">
    <property type="entry name" value="mobB"/>
    <property type="match status" value="1"/>
</dbReference>
<dbReference type="Gene3D" id="3.40.50.300">
    <property type="entry name" value="P-loop containing nucleotide triphosphate hydrolases"/>
    <property type="match status" value="1"/>
</dbReference>
<name>A0A0D2GI99_9BACT</name>
<dbReference type="Pfam" id="PF03205">
    <property type="entry name" value="MobB"/>
    <property type="match status" value="1"/>
</dbReference>
<reference evidence="2 3" key="1">
    <citation type="submission" date="2013-11" db="EMBL/GenBank/DDBJ databases">
        <title>Metagenomic analysis of a methanogenic consortium involved in long chain n-alkane degradation.</title>
        <authorList>
            <person name="Davidova I.A."/>
            <person name="Callaghan A.V."/>
            <person name="Wawrik B."/>
            <person name="Pruitt S."/>
            <person name="Marks C."/>
            <person name="Duncan K.E."/>
            <person name="Suflita J.M."/>
        </authorList>
    </citation>
    <scope>NUCLEOTIDE SEQUENCE [LARGE SCALE GENOMIC DNA]</scope>
    <source>
        <strain evidence="2 3">SPR</strain>
    </source>
</reference>
<dbReference type="OrthoDB" id="9786803at2"/>
<dbReference type="RefSeq" id="WP_044347791.1">
    <property type="nucleotide sequence ID" value="NZ_AZAC01000010.1"/>
</dbReference>
<dbReference type="STRING" id="1429043.X474_08050"/>
<dbReference type="FunCoup" id="A0A0D2GI99">
    <property type="interactions" value="27"/>
</dbReference>
<feature type="domain" description="Molybdopterin-guanine dinucleotide biosynthesis protein B (MobB)" evidence="1">
    <location>
        <begin position="5"/>
        <end position="134"/>
    </location>
</feature>
<organism evidence="2 3">
    <name type="scientific">Dethiosulfatarculus sandiegensis</name>
    <dbReference type="NCBI Taxonomy" id="1429043"/>
    <lineage>
        <taxon>Bacteria</taxon>
        <taxon>Pseudomonadati</taxon>
        <taxon>Thermodesulfobacteriota</taxon>
        <taxon>Desulfarculia</taxon>
        <taxon>Desulfarculales</taxon>
        <taxon>Desulfarculaceae</taxon>
        <taxon>Dethiosulfatarculus</taxon>
    </lineage>
</organism>
<dbReference type="InParanoid" id="A0A0D2GI99"/>
<dbReference type="SUPFAM" id="SSF52540">
    <property type="entry name" value="P-loop containing nucleoside triphosphate hydrolases"/>
    <property type="match status" value="1"/>
</dbReference>
<accession>A0A0D2GI99</accession>
<keyword evidence="3" id="KW-1185">Reference proteome</keyword>
<protein>
    <submittedName>
        <fullName evidence="2">Molybdopterin-guanine dinucleotide biosynthesis protein B</fullName>
    </submittedName>
</protein>
<sequence length="179" mass="19408">MLPLLGFCGFSNSGKTTLVSAVVRELTAYGLKVAVIKHHGHPEGLIRPEELKDTDKFSRAGAESVALVHEKGILLETRSDPKDLAPALVAAKYFKDHDFVLVEGFKKASIPKIEVVAPGKEPHLLGEKTLLALARRAPLEKSFQGLPVLDADQPVMVAKFILKAFPGLIEKITRAGQKP</sequence>
<dbReference type="InterPro" id="IPR052539">
    <property type="entry name" value="MGD_biosynthesis_adapter"/>
</dbReference>
<comment type="caution">
    <text evidence="2">The sequence shown here is derived from an EMBL/GenBank/DDBJ whole genome shotgun (WGS) entry which is preliminary data.</text>
</comment>
<evidence type="ECO:0000259" key="1">
    <source>
        <dbReference type="Pfam" id="PF03205"/>
    </source>
</evidence>
<dbReference type="InterPro" id="IPR004435">
    <property type="entry name" value="MobB_dom"/>
</dbReference>